<feature type="domain" description="RRM" evidence="7">
    <location>
        <begin position="100"/>
        <end position="179"/>
    </location>
</feature>
<feature type="compositionally biased region" description="Low complexity" evidence="6">
    <location>
        <begin position="247"/>
        <end position="257"/>
    </location>
</feature>
<feature type="region of interest" description="Disordered" evidence="6">
    <location>
        <begin position="215"/>
        <end position="302"/>
    </location>
</feature>
<keyword evidence="9" id="KW-1185">Reference proteome</keyword>
<dbReference type="PROSITE" id="PS50102">
    <property type="entry name" value="RRM"/>
    <property type="match status" value="2"/>
</dbReference>
<keyword evidence="4" id="KW-0539">Nucleus</keyword>
<dbReference type="GO" id="GO:0071011">
    <property type="term" value="C:precatalytic spliceosome"/>
    <property type="evidence" value="ECO:0007669"/>
    <property type="project" value="TreeGrafter"/>
</dbReference>
<name>A0A316ZIC8_9BASI</name>
<evidence type="ECO:0000256" key="2">
    <source>
        <dbReference type="ARBA" id="ARBA00022737"/>
    </source>
</evidence>
<dbReference type="InterPro" id="IPR035979">
    <property type="entry name" value="RBD_domain_sf"/>
</dbReference>
<dbReference type="InterPro" id="IPR000504">
    <property type="entry name" value="RRM_dom"/>
</dbReference>
<dbReference type="GeneID" id="37268870"/>
<evidence type="ECO:0000256" key="4">
    <source>
        <dbReference type="ARBA" id="ARBA00023242"/>
    </source>
</evidence>
<dbReference type="PANTHER" id="PTHR48030:SF3">
    <property type="entry name" value="SPLICING FACTOR 3B SUBUNIT 4"/>
    <property type="match status" value="1"/>
</dbReference>
<comment type="subcellular location">
    <subcellularLocation>
        <location evidence="1">Nucleus</location>
    </subcellularLocation>
</comment>
<dbReference type="Pfam" id="PF00076">
    <property type="entry name" value="RRM_1"/>
    <property type="match status" value="2"/>
</dbReference>
<sequence>MSRPAEQDRNQDATCYVGNLDERASDALLWELMLQAGPIVNVHLPKDRITSAHQGYGFAEYATEGDADYACRILNGIKLFGKPLRVNKASSDRKQIDIGANLFVGNLDSGVDERLLWETFQTFGPVVGLPKVARDPETNASKSYGFVSYDSFEAADAAIEALNNQFLLNRAITVAYALKKDGKGGERHGTAAERLLAAQARKNNAMPVRPQLGSWAQPPPGAPPGWGAMDGGMPGGPPPPPPGGPPQFGAPMGFDPYAGPPPGGMVPPPPAGYPGPPPMGMPPMGPPGFMTGSNNAPLGARQ</sequence>
<reference evidence="8 9" key="1">
    <citation type="journal article" date="2018" name="Mol. Biol. Evol.">
        <title>Broad Genomic Sampling Reveals a Smut Pathogenic Ancestry of the Fungal Clade Ustilaginomycotina.</title>
        <authorList>
            <person name="Kijpornyongpan T."/>
            <person name="Mondo S.J."/>
            <person name="Barry K."/>
            <person name="Sandor L."/>
            <person name="Lee J."/>
            <person name="Lipzen A."/>
            <person name="Pangilinan J."/>
            <person name="LaButti K."/>
            <person name="Hainaut M."/>
            <person name="Henrissat B."/>
            <person name="Grigoriev I.V."/>
            <person name="Spatafora J.W."/>
            <person name="Aime M.C."/>
        </authorList>
    </citation>
    <scope>NUCLEOTIDE SEQUENCE [LARGE SCALE GENOMIC DNA]</scope>
    <source>
        <strain evidence="8 9">MCA 4186</strain>
    </source>
</reference>
<evidence type="ECO:0000256" key="6">
    <source>
        <dbReference type="SAM" id="MobiDB-lite"/>
    </source>
</evidence>
<evidence type="ECO:0000313" key="9">
    <source>
        <dbReference type="Proteomes" id="UP000245946"/>
    </source>
</evidence>
<evidence type="ECO:0000313" key="8">
    <source>
        <dbReference type="EMBL" id="PWO01282.1"/>
    </source>
</evidence>
<dbReference type="InterPro" id="IPR012677">
    <property type="entry name" value="Nucleotide-bd_a/b_plait_sf"/>
</dbReference>
<dbReference type="PANTHER" id="PTHR48030">
    <property type="entry name" value="SPLICING FACTOR 3B SUBUNIT 4"/>
    <property type="match status" value="1"/>
</dbReference>
<proteinExistence type="predicted"/>
<dbReference type="GO" id="GO:0005686">
    <property type="term" value="C:U2 snRNP"/>
    <property type="evidence" value="ECO:0007669"/>
    <property type="project" value="TreeGrafter"/>
</dbReference>
<dbReference type="GO" id="GO:0000398">
    <property type="term" value="P:mRNA splicing, via spliceosome"/>
    <property type="evidence" value="ECO:0007669"/>
    <property type="project" value="UniProtKB-ARBA"/>
</dbReference>
<dbReference type="Proteomes" id="UP000245946">
    <property type="component" value="Unassembled WGS sequence"/>
</dbReference>
<dbReference type="EMBL" id="KZ819283">
    <property type="protein sequence ID" value="PWO01282.1"/>
    <property type="molecule type" value="Genomic_DNA"/>
</dbReference>
<evidence type="ECO:0000256" key="5">
    <source>
        <dbReference type="PROSITE-ProRule" id="PRU00176"/>
    </source>
</evidence>
<keyword evidence="3 5" id="KW-0694">RNA-binding</keyword>
<evidence type="ECO:0000256" key="1">
    <source>
        <dbReference type="ARBA" id="ARBA00004123"/>
    </source>
</evidence>
<keyword evidence="2" id="KW-0677">Repeat</keyword>
<dbReference type="GO" id="GO:0003723">
    <property type="term" value="F:RNA binding"/>
    <property type="evidence" value="ECO:0007669"/>
    <property type="project" value="UniProtKB-UniRule"/>
</dbReference>
<feature type="compositionally biased region" description="Pro residues" evidence="6">
    <location>
        <begin position="258"/>
        <end position="286"/>
    </location>
</feature>
<feature type="compositionally biased region" description="Pro residues" evidence="6">
    <location>
        <begin position="235"/>
        <end position="245"/>
    </location>
</feature>
<dbReference type="CDD" id="cd12334">
    <property type="entry name" value="RRM1_SF3B4"/>
    <property type="match status" value="1"/>
</dbReference>
<dbReference type="FunFam" id="3.30.70.330:FF:000121">
    <property type="entry name" value="Splicing factor 3b subunit 4"/>
    <property type="match status" value="1"/>
</dbReference>
<dbReference type="GO" id="GO:0048026">
    <property type="term" value="P:positive regulation of mRNA splicing, via spliceosome"/>
    <property type="evidence" value="ECO:0007669"/>
    <property type="project" value="TreeGrafter"/>
</dbReference>
<dbReference type="RefSeq" id="XP_025601560.1">
    <property type="nucleotide sequence ID" value="XM_025741326.1"/>
</dbReference>
<dbReference type="Gene3D" id="3.30.70.330">
    <property type="match status" value="2"/>
</dbReference>
<accession>A0A316ZIC8</accession>
<dbReference type="AlphaFoldDB" id="A0A316ZIC8"/>
<dbReference type="GO" id="GO:0005730">
    <property type="term" value="C:nucleolus"/>
    <property type="evidence" value="ECO:0007669"/>
    <property type="project" value="TreeGrafter"/>
</dbReference>
<dbReference type="STRING" id="58919.A0A316ZIC8"/>
<dbReference type="InterPro" id="IPR034158">
    <property type="entry name" value="SF3B4_RRM1"/>
</dbReference>
<organism evidence="8 9">
    <name type="scientific">Tilletiopsis washingtonensis</name>
    <dbReference type="NCBI Taxonomy" id="58919"/>
    <lineage>
        <taxon>Eukaryota</taxon>
        <taxon>Fungi</taxon>
        <taxon>Dikarya</taxon>
        <taxon>Basidiomycota</taxon>
        <taxon>Ustilaginomycotina</taxon>
        <taxon>Exobasidiomycetes</taxon>
        <taxon>Entylomatales</taxon>
        <taxon>Entylomatales incertae sedis</taxon>
        <taxon>Tilletiopsis</taxon>
    </lineage>
</organism>
<protein>
    <recommendedName>
        <fullName evidence="7">RRM domain-containing protein</fullName>
    </recommendedName>
</protein>
<evidence type="ECO:0000259" key="7">
    <source>
        <dbReference type="PROSITE" id="PS50102"/>
    </source>
</evidence>
<dbReference type="FunFam" id="3.30.70.330:FF:000895">
    <property type="entry name" value="Hsh49p"/>
    <property type="match status" value="1"/>
</dbReference>
<dbReference type="OrthoDB" id="10259687at2759"/>
<gene>
    <name evidence="8" type="ORF">FA09DRAFT_327233</name>
</gene>
<dbReference type="SMART" id="SM00360">
    <property type="entry name" value="RRM"/>
    <property type="match status" value="2"/>
</dbReference>
<feature type="domain" description="RRM" evidence="7">
    <location>
        <begin position="13"/>
        <end position="91"/>
    </location>
</feature>
<evidence type="ECO:0000256" key="3">
    <source>
        <dbReference type="ARBA" id="ARBA00022884"/>
    </source>
</evidence>
<dbReference type="InterPro" id="IPR052084">
    <property type="entry name" value="SF3B4_spliceosome_assoc"/>
</dbReference>
<dbReference type="SUPFAM" id="SSF54928">
    <property type="entry name" value="RNA-binding domain, RBD"/>
    <property type="match status" value="1"/>
</dbReference>